<organism evidence="1 2">
    <name type="scientific">candidate division MSBL1 archaeon SCGC-AAA259E22</name>
    <dbReference type="NCBI Taxonomy" id="1698265"/>
    <lineage>
        <taxon>Archaea</taxon>
        <taxon>Methanobacteriati</taxon>
        <taxon>Methanobacteriota</taxon>
        <taxon>candidate division MSBL1</taxon>
    </lineage>
</organism>
<sequence length="113" mass="13117">MRNRLSKPAPPERIPDWAEISHLVIVIFSLKIFFAKQAYFLQKDFLQNRGYFLQNLHKTSPKPSNFGKNFDTKVCQRVAKVLSTPRPEVVLVMGIFFFFRNFPLKGQKSGQQG</sequence>
<evidence type="ECO:0000313" key="1">
    <source>
        <dbReference type="EMBL" id="KXA92242.1"/>
    </source>
</evidence>
<dbReference type="AlphaFoldDB" id="A0A133UDG5"/>
<comment type="caution">
    <text evidence="1">The sequence shown here is derived from an EMBL/GenBank/DDBJ whole genome shotgun (WGS) entry which is preliminary data.</text>
</comment>
<accession>A0A133UDG5</accession>
<protein>
    <submittedName>
        <fullName evidence="1">Uncharacterized protein</fullName>
    </submittedName>
</protein>
<keyword evidence="2" id="KW-1185">Reference proteome</keyword>
<reference evidence="1 2" key="1">
    <citation type="journal article" date="2016" name="Sci. Rep.">
        <title>Metabolic traits of an uncultured archaeal lineage -MSBL1- from brine pools of the Red Sea.</title>
        <authorList>
            <person name="Mwirichia R."/>
            <person name="Alam I."/>
            <person name="Rashid M."/>
            <person name="Vinu M."/>
            <person name="Ba-Alawi W."/>
            <person name="Anthony Kamau A."/>
            <person name="Kamanda Ngugi D."/>
            <person name="Goker M."/>
            <person name="Klenk H.P."/>
            <person name="Bajic V."/>
            <person name="Stingl U."/>
        </authorList>
    </citation>
    <scope>NUCLEOTIDE SEQUENCE [LARGE SCALE GENOMIC DNA]</scope>
    <source>
        <strain evidence="1">SCGC-AAA259E22</strain>
    </source>
</reference>
<dbReference type="Proteomes" id="UP000070657">
    <property type="component" value="Unassembled WGS sequence"/>
</dbReference>
<evidence type="ECO:0000313" key="2">
    <source>
        <dbReference type="Proteomes" id="UP000070657"/>
    </source>
</evidence>
<proteinExistence type="predicted"/>
<dbReference type="EMBL" id="LHXP01000082">
    <property type="protein sequence ID" value="KXA92242.1"/>
    <property type="molecule type" value="Genomic_DNA"/>
</dbReference>
<gene>
    <name evidence="1" type="ORF">AKJ66_04485</name>
</gene>
<name>A0A133UDG5_9EURY</name>